<dbReference type="Proteomes" id="UP001221302">
    <property type="component" value="Unassembled WGS sequence"/>
</dbReference>
<sequence>MKIGICQYSPAWENPHASIEKINFLMKDYENVDLLIFPEMTLTGFTMKSKILAEEIDGISFQFFMNIAQKLKTNIFFGVIEKDDDKIYNSLIHVDQNGLIIARYRKIHPFSLADEDKNYSAGNEFIITKINQVKFALSICYDLRFPELYRFYAKKGIDVIINIANWPVKRIEHYTTLLKARAIENQCFAIGVNRIGKDGNGFEHTGASSVYNPLGKEIFSAENKEGIFVTEIDINEVDKTRKDLPFLNDMKLV</sequence>
<proteinExistence type="inferred from homology"/>
<feature type="domain" description="CN hydrolase" evidence="2">
    <location>
        <begin position="1"/>
        <end position="234"/>
    </location>
</feature>
<dbReference type="SUPFAM" id="SSF56317">
    <property type="entry name" value="Carbon-nitrogen hydrolase"/>
    <property type="match status" value="1"/>
</dbReference>
<dbReference type="PANTHER" id="PTHR47799:SF1">
    <property type="entry name" value="OMEGA-AMIDASE YAFV"/>
    <property type="match status" value="1"/>
</dbReference>
<dbReference type="RefSeq" id="WP_321536675.1">
    <property type="nucleotide sequence ID" value="NZ_JARGDL010000021.1"/>
</dbReference>
<organism evidence="3 4">
    <name type="scientific">Stygiobacter electus</name>
    <dbReference type="NCBI Taxonomy" id="3032292"/>
    <lineage>
        <taxon>Bacteria</taxon>
        <taxon>Pseudomonadati</taxon>
        <taxon>Ignavibacteriota</taxon>
        <taxon>Ignavibacteria</taxon>
        <taxon>Ignavibacteriales</taxon>
        <taxon>Melioribacteraceae</taxon>
        <taxon>Stygiobacter</taxon>
    </lineage>
</organism>
<dbReference type="EMBL" id="JARGDL010000021">
    <property type="protein sequence ID" value="MDF1612904.1"/>
    <property type="molecule type" value="Genomic_DNA"/>
</dbReference>
<dbReference type="Gene3D" id="3.60.110.10">
    <property type="entry name" value="Carbon-nitrogen hydrolase"/>
    <property type="match status" value="1"/>
</dbReference>
<name>A0AAE3P216_9BACT</name>
<evidence type="ECO:0000313" key="4">
    <source>
        <dbReference type="Proteomes" id="UP001221302"/>
    </source>
</evidence>
<dbReference type="InterPro" id="IPR001110">
    <property type="entry name" value="UPF0012_CS"/>
</dbReference>
<comment type="caution">
    <text evidence="3">The sequence shown here is derived from an EMBL/GenBank/DDBJ whole genome shotgun (WGS) entry which is preliminary data.</text>
</comment>
<dbReference type="InterPro" id="IPR003010">
    <property type="entry name" value="C-N_Hydrolase"/>
</dbReference>
<gene>
    <name evidence="3" type="ORF">P0M35_12135</name>
</gene>
<dbReference type="GO" id="GO:0106008">
    <property type="term" value="F:2-oxoglutaramate amidase activity"/>
    <property type="evidence" value="ECO:0007669"/>
    <property type="project" value="TreeGrafter"/>
</dbReference>
<evidence type="ECO:0000313" key="3">
    <source>
        <dbReference type="EMBL" id="MDF1612904.1"/>
    </source>
</evidence>
<evidence type="ECO:0000256" key="1">
    <source>
        <dbReference type="ARBA" id="ARBA00010613"/>
    </source>
</evidence>
<dbReference type="Pfam" id="PF00795">
    <property type="entry name" value="CN_hydrolase"/>
    <property type="match status" value="1"/>
</dbReference>
<dbReference type="PROSITE" id="PS01227">
    <property type="entry name" value="UPF0012"/>
    <property type="match status" value="1"/>
</dbReference>
<accession>A0AAE3P216</accession>
<dbReference type="GO" id="GO:0050152">
    <property type="term" value="F:omega-amidase activity"/>
    <property type="evidence" value="ECO:0007669"/>
    <property type="project" value="TreeGrafter"/>
</dbReference>
<dbReference type="InterPro" id="IPR052737">
    <property type="entry name" value="Omega-amidase_YafV"/>
</dbReference>
<dbReference type="PANTHER" id="PTHR47799">
    <property type="entry name" value="OMEGA-AMIDASE YAFV"/>
    <property type="match status" value="1"/>
</dbReference>
<protein>
    <recommendedName>
        <fullName evidence="2">CN hydrolase domain-containing protein</fullName>
    </recommendedName>
</protein>
<dbReference type="AlphaFoldDB" id="A0AAE3P216"/>
<comment type="similarity">
    <text evidence="1">Belongs to the carbon-nitrogen hydrolase superfamily. NIT1/NIT2 family.</text>
</comment>
<dbReference type="InterPro" id="IPR036526">
    <property type="entry name" value="C-N_Hydrolase_sf"/>
</dbReference>
<reference evidence="3" key="1">
    <citation type="submission" date="2023-03" db="EMBL/GenBank/DDBJ databases">
        <title>Stygiobacter electus gen. nov., sp. nov., facultatively anaerobic thermotolerant bacterium of the class Ignavibacteria from a well of Yessentuki mineral water deposit.</title>
        <authorList>
            <person name="Podosokorskaya O.A."/>
            <person name="Elcheninov A.G."/>
            <person name="Petrova N.F."/>
            <person name="Zavarzina D.G."/>
            <person name="Kublanov I.V."/>
            <person name="Merkel A.Y."/>
        </authorList>
    </citation>
    <scope>NUCLEOTIDE SEQUENCE</scope>
    <source>
        <strain evidence="3">09-Me</strain>
    </source>
</reference>
<dbReference type="PROSITE" id="PS50263">
    <property type="entry name" value="CN_HYDROLASE"/>
    <property type="match status" value="1"/>
</dbReference>
<keyword evidence="4" id="KW-1185">Reference proteome</keyword>
<evidence type="ECO:0000259" key="2">
    <source>
        <dbReference type="PROSITE" id="PS50263"/>
    </source>
</evidence>